<feature type="region of interest" description="Disordered" evidence="1">
    <location>
        <begin position="129"/>
        <end position="148"/>
    </location>
</feature>
<gene>
    <name evidence="3" type="ORF">GCM10009547_35000</name>
</gene>
<accession>A0ABN1H3W4</accession>
<dbReference type="EMBL" id="BAAAHE010000031">
    <property type="protein sequence ID" value="GAA0628352.1"/>
    <property type="molecule type" value="Genomic_DNA"/>
</dbReference>
<feature type="chain" id="PRO_5047041202" evidence="2">
    <location>
        <begin position="33"/>
        <end position="213"/>
    </location>
</feature>
<reference evidence="3 4" key="1">
    <citation type="journal article" date="2019" name="Int. J. Syst. Evol. Microbiol.">
        <title>The Global Catalogue of Microorganisms (GCM) 10K type strain sequencing project: providing services to taxonomists for standard genome sequencing and annotation.</title>
        <authorList>
            <consortium name="The Broad Institute Genomics Platform"/>
            <consortium name="The Broad Institute Genome Sequencing Center for Infectious Disease"/>
            <person name="Wu L."/>
            <person name="Ma J."/>
        </authorList>
    </citation>
    <scope>NUCLEOTIDE SEQUENCE [LARGE SCALE GENOMIC DNA]</scope>
    <source>
        <strain evidence="3 4">JCM 10671</strain>
    </source>
</reference>
<name>A0ABN1H3W4_9ACTN</name>
<keyword evidence="2" id="KW-0732">Signal</keyword>
<evidence type="ECO:0000313" key="3">
    <source>
        <dbReference type="EMBL" id="GAA0628352.1"/>
    </source>
</evidence>
<evidence type="ECO:0000256" key="2">
    <source>
        <dbReference type="SAM" id="SignalP"/>
    </source>
</evidence>
<feature type="signal peptide" evidence="2">
    <location>
        <begin position="1"/>
        <end position="32"/>
    </location>
</feature>
<evidence type="ECO:0000313" key="4">
    <source>
        <dbReference type="Proteomes" id="UP001500957"/>
    </source>
</evidence>
<dbReference type="RefSeq" id="WP_344607108.1">
    <property type="nucleotide sequence ID" value="NZ_BAAAHE010000031.1"/>
</dbReference>
<sequence length="213" mass="21673">MTLPIRSLAARATIVALLAAAPVVALVPSAGAAERRPIDQAADVVAQLIYPDAEGGVNDWTAEERVDGWLGYNSFPGGPLGHWGPGPEAVGYYGMVGSVIGGPPLPGNPHPVGGQSSPVAEIVTVVGGLPDGPSAERARGDQSAPARLGRSATAALPAMGAVQGADDPLADLLSELGGVVFGSDEEEHEEWTAGTEPQTIPVEQPQSEDPPRK</sequence>
<protein>
    <submittedName>
        <fullName evidence="3">Uncharacterized protein</fullName>
    </submittedName>
</protein>
<comment type="caution">
    <text evidence="3">The sequence shown here is derived from an EMBL/GenBank/DDBJ whole genome shotgun (WGS) entry which is preliminary data.</text>
</comment>
<evidence type="ECO:0000256" key="1">
    <source>
        <dbReference type="SAM" id="MobiDB-lite"/>
    </source>
</evidence>
<keyword evidence="4" id="KW-1185">Reference proteome</keyword>
<proteinExistence type="predicted"/>
<dbReference type="Proteomes" id="UP001500957">
    <property type="component" value="Unassembled WGS sequence"/>
</dbReference>
<feature type="region of interest" description="Disordered" evidence="1">
    <location>
        <begin position="177"/>
        <end position="213"/>
    </location>
</feature>
<organism evidence="3 4">
    <name type="scientific">Sporichthya brevicatena</name>
    <dbReference type="NCBI Taxonomy" id="171442"/>
    <lineage>
        <taxon>Bacteria</taxon>
        <taxon>Bacillati</taxon>
        <taxon>Actinomycetota</taxon>
        <taxon>Actinomycetes</taxon>
        <taxon>Sporichthyales</taxon>
        <taxon>Sporichthyaceae</taxon>
        <taxon>Sporichthya</taxon>
    </lineage>
</organism>